<sequence length="322" mass="37695">ERDVFQFLKVKLKTFSHYDFFYQIFSVPTNVTNFLVKHGAKILDENIELRLKGSKNKISPWRGNLTLRLNSDLDWFDVKVGYQDPEGNVNSISFDWSLLSSGLIKAGDSYVLIKEEDIKKLRSLRDEGMNENGELKVSKFHYHFIDEFYQDMINIQNSDVKQARKISSKLKDFKKIKNYSLPRKFNGVLRDYQYEGFKWLFFLHDHNINGCLADDMGLGKTVQTLAFLLKLKEVNKLGAALVVVPVNTLANWESEINRFTPGINYLLHYGAARGRKLEDIHRYDFILSTYHTLRNDIEIFKKHEKRDILFFVISYIGRNSII</sequence>
<gene>
    <name evidence="2" type="ORF">LCGC14_1829730</name>
</gene>
<name>A0A0F9GGF8_9ZZZZ</name>
<reference evidence="2" key="1">
    <citation type="journal article" date="2015" name="Nature">
        <title>Complex archaea that bridge the gap between prokaryotes and eukaryotes.</title>
        <authorList>
            <person name="Spang A."/>
            <person name="Saw J.H."/>
            <person name="Jorgensen S.L."/>
            <person name="Zaremba-Niedzwiedzka K."/>
            <person name="Martijn J."/>
            <person name="Lind A.E."/>
            <person name="van Eijk R."/>
            <person name="Schleper C."/>
            <person name="Guy L."/>
            <person name="Ettema T.J."/>
        </authorList>
    </citation>
    <scope>NUCLEOTIDE SEQUENCE</scope>
</reference>
<dbReference type="InterPro" id="IPR027417">
    <property type="entry name" value="P-loop_NTPase"/>
</dbReference>
<organism evidence="2">
    <name type="scientific">marine sediment metagenome</name>
    <dbReference type="NCBI Taxonomy" id="412755"/>
    <lineage>
        <taxon>unclassified sequences</taxon>
        <taxon>metagenomes</taxon>
        <taxon>ecological metagenomes</taxon>
    </lineage>
</organism>
<dbReference type="Gene3D" id="3.40.50.10810">
    <property type="entry name" value="Tandem AAA-ATPase domain"/>
    <property type="match status" value="1"/>
</dbReference>
<comment type="caution">
    <text evidence="2">The sequence shown here is derived from an EMBL/GenBank/DDBJ whole genome shotgun (WGS) entry which is preliminary data.</text>
</comment>
<dbReference type="InterPro" id="IPR038718">
    <property type="entry name" value="SNF2-like_sf"/>
</dbReference>
<evidence type="ECO:0000313" key="2">
    <source>
        <dbReference type="EMBL" id="KKL97909.1"/>
    </source>
</evidence>
<dbReference type="PROSITE" id="PS51192">
    <property type="entry name" value="HELICASE_ATP_BIND_1"/>
    <property type="match status" value="1"/>
</dbReference>
<feature type="domain" description="Helicase ATP-binding" evidence="1">
    <location>
        <begin position="201"/>
        <end position="322"/>
    </location>
</feature>
<dbReference type="Pfam" id="PF00176">
    <property type="entry name" value="SNF2-rel_dom"/>
    <property type="match status" value="1"/>
</dbReference>
<evidence type="ECO:0000259" key="1">
    <source>
        <dbReference type="PROSITE" id="PS51192"/>
    </source>
</evidence>
<accession>A0A0F9GGF8</accession>
<dbReference type="PANTHER" id="PTHR10799">
    <property type="entry name" value="SNF2/RAD54 HELICASE FAMILY"/>
    <property type="match status" value="1"/>
</dbReference>
<dbReference type="EMBL" id="LAZR01018051">
    <property type="protein sequence ID" value="KKL97909.1"/>
    <property type="molecule type" value="Genomic_DNA"/>
</dbReference>
<protein>
    <recommendedName>
        <fullName evidence="1">Helicase ATP-binding domain-containing protein</fullName>
    </recommendedName>
</protein>
<dbReference type="InterPro" id="IPR000330">
    <property type="entry name" value="SNF2_N"/>
</dbReference>
<dbReference type="AlphaFoldDB" id="A0A0F9GGF8"/>
<dbReference type="GO" id="GO:0005524">
    <property type="term" value="F:ATP binding"/>
    <property type="evidence" value="ECO:0007669"/>
    <property type="project" value="InterPro"/>
</dbReference>
<dbReference type="SUPFAM" id="SSF52540">
    <property type="entry name" value="P-loop containing nucleoside triphosphate hydrolases"/>
    <property type="match status" value="1"/>
</dbReference>
<dbReference type="InterPro" id="IPR014001">
    <property type="entry name" value="Helicase_ATP-bd"/>
</dbReference>
<feature type="non-terminal residue" evidence="2">
    <location>
        <position position="1"/>
    </location>
</feature>
<proteinExistence type="predicted"/>